<dbReference type="PANTHER" id="PTHR31210:SF96">
    <property type="entry name" value="OS06G0731900 PROTEIN"/>
    <property type="match status" value="1"/>
</dbReference>
<accession>A0AAX6H9W7</accession>
<organism evidence="1 2">
    <name type="scientific">Iris pallida</name>
    <name type="common">Sweet iris</name>
    <dbReference type="NCBI Taxonomy" id="29817"/>
    <lineage>
        <taxon>Eukaryota</taxon>
        <taxon>Viridiplantae</taxon>
        <taxon>Streptophyta</taxon>
        <taxon>Embryophyta</taxon>
        <taxon>Tracheophyta</taxon>
        <taxon>Spermatophyta</taxon>
        <taxon>Magnoliopsida</taxon>
        <taxon>Liliopsida</taxon>
        <taxon>Asparagales</taxon>
        <taxon>Iridaceae</taxon>
        <taxon>Iridoideae</taxon>
        <taxon>Irideae</taxon>
        <taxon>Iris</taxon>
    </lineage>
</organism>
<sequence length="358" mass="41444">MKAKTSFSLVAIFMGVVFLAAMKIEYEHTKLGEKFQRRERKEWRENLAGLPLGIVHWESDLELRPLWDDNSKPKDNTARLSALLAMAVGISQKKNVDTVVNKFLNANCSIILFHYDGNVNEWRDLDWSDGVVHIVAHNQTKWWFAKRFLHPDIVSIYDYIFLWDEDLGVENFDPGRYMQLMFSEGLEISQPALDPELSSEIHHRITVRDRKVKVHRRVYDYRGSLNCSDESKGPPCTGWVEGMAPVFSRAAWKCVWHLIQNDLIHGWGLDMKLGYCAQGDRTKKVGVINSEFIVHLGIPTLGGASSNKAVSQRSLDLRTHIRRQSTAELEKFKERWNRAVRDDKEWSDRFESLSRRKG</sequence>
<dbReference type="PANTHER" id="PTHR31210">
    <property type="entry name" value="OS06G0731900 PROTEIN"/>
    <property type="match status" value="1"/>
</dbReference>
<evidence type="ECO:0000313" key="2">
    <source>
        <dbReference type="Proteomes" id="UP001140949"/>
    </source>
</evidence>
<gene>
    <name evidence="1" type="ORF">M6B38_322970</name>
</gene>
<evidence type="ECO:0000313" key="1">
    <source>
        <dbReference type="EMBL" id="KAJ6837796.1"/>
    </source>
</evidence>
<proteinExistence type="predicted"/>
<reference evidence="1" key="2">
    <citation type="submission" date="2023-04" db="EMBL/GenBank/DDBJ databases">
        <authorList>
            <person name="Bruccoleri R.E."/>
            <person name="Oakeley E.J."/>
            <person name="Faust A.-M."/>
            <person name="Dessus-Babus S."/>
            <person name="Altorfer M."/>
            <person name="Burckhardt D."/>
            <person name="Oertli M."/>
            <person name="Naumann U."/>
            <person name="Petersen F."/>
            <person name="Wong J."/>
        </authorList>
    </citation>
    <scope>NUCLEOTIDE SEQUENCE</scope>
    <source>
        <strain evidence="1">GSM-AAB239-AS_SAM_17_03QT</strain>
        <tissue evidence="1">Leaf</tissue>
    </source>
</reference>
<name>A0AAX6H9W7_IRIPA</name>
<reference evidence="1" key="1">
    <citation type="journal article" date="2023" name="GigaByte">
        <title>Genome assembly of the bearded iris, Iris pallida Lam.</title>
        <authorList>
            <person name="Bruccoleri R.E."/>
            <person name="Oakeley E.J."/>
            <person name="Faust A.M.E."/>
            <person name="Altorfer M."/>
            <person name="Dessus-Babus S."/>
            <person name="Burckhardt D."/>
            <person name="Oertli M."/>
            <person name="Naumann U."/>
            <person name="Petersen F."/>
            <person name="Wong J."/>
        </authorList>
    </citation>
    <scope>NUCLEOTIDE SEQUENCE</scope>
    <source>
        <strain evidence="1">GSM-AAB239-AS_SAM_17_03QT</strain>
    </source>
</reference>
<comment type="caution">
    <text evidence="1">The sequence shown here is derived from an EMBL/GenBank/DDBJ whole genome shotgun (WGS) entry which is preliminary data.</text>
</comment>
<dbReference type="Pfam" id="PF05212">
    <property type="entry name" value="DUF707"/>
    <property type="match status" value="1"/>
</dbReference>
<dbReference type="AlphaFoldDB" id="A0AAX6H9W7"/>
<protein>
    <submittedName>
        <fullName evidence="1">Uncharacterized protein</fullName>
    </submittedName>
</protein>
<dbReference type="InterPro" id="IPR007877">
    <property type="entry name" value="DUF707"/>
</dbReference>
<keyword evidence="2" id="KW-1185">Reference proteome</keyword>
<dbReference type="Proteomes" id="UP001140949">
    <property type="component" value="Unassembled WGS sequence"/>
</dbReference>
<dbReference type="EMBL" id="JANAVB010011199">
    <property type="protein sequence ID" value="KAJ6837796.1"/>
    <property type="molecule type" value="Genomic_DNA"/>
</dbReference>